<name>A0ABP1GGZ6_9EUKA</name>
<gene>
    <name evidence="1" type="ORF">HINF_LOCUS498</name>
</gene>
<evidence type="ECO:0000313" key="1">
    <source>
        <dbReference type="EMBL" id="CAL5970558.1"/>
    </source>
</evidence>
<dbReference type="EMBL" id="CAXDID020000001">
    <property type="protein sequence ID" value="CAL5970558.1"/>
    <property type="molecule type" value="Genomic_DNA"/>
</dbReference>
<sequence>MTKVLKRAPKNDRSLPQVQVIISHVPDVEVPLELPPKPEPRIKTQPVLKYNFNLPKINDEIEEEVQKVNVKKVVQAPSSGLSRKELLTSQWKIFDNIRQDFEIK</sequence>
<organism evidence="1 2">
    <name type="scientific">Hexamita inflata</name>
    <dbReference type="NCBI Taxonomy" id="28002"/>
    <lineage>
        <taxon>Eukaryota</taxon>
        <taxon>Metamonada</taxon>
        <taxon>Diplomonadida</taxon>
        <taxon>Hexamitidae</taxon>
        <taxon>Hexamitinae</taxon>
        <taxon>Hexamita</taxon>
    </lineage>
</organism>
<keyword evidence="2" id="KW-1185">Reference proteome</keyword>
<proteinExistence type="predicted"/>
<accession>A0ABP1GGZ6</accession>
<evidence type="ECO:0000313" key="2">
    <source>
        <dbReference type="Proteomes" id="UP001642409"/>
    </source>
</evidence>
<dbReference type="Proteomes" id="UP001642409">
    <property type="component" value="Unassembled WGS sequence"/>
</dbReference>
<protein>
    <submittedName>
        <fullName evidence="1">Uncharacterized protein</fullName>
    </submittedName>
</protein>
<reference evidence="1 2" key="1">
    <citation type="submission" date="2024-07" db="EMBL/GenBank/DDBJ databases">
        <authorList>
            <person name="Akdeniz Z."/>
        </authorList>
    </citation>
    <scope>NUCLEOTIDE SEQUENCE [LARGE SCALE GENOMIC DNA]</scope>
</reference>
<comment type="caution">
    <text evidence="1">The sequence shown here is derived from an EMBL/GenBank/DDBJ whole genome shotgun (WGS) entry which is preliminary data.</text>
</comment>